<feature type="domain" description="Metallo-beta-lactamase" evidence="2">
    <location>
        <begin position="48"/>
        <end position="225"/>
    </location>
</feature>
<dbReference type="EMBL" id="FNBP01000013">
    <property type="protein sequence ID" value="SDG86261.1"/>
    <property type="molecule type" value="Genomic_DNA"/>
</dbReference>
<organism evidence="3 4">
    <name type="scientific">Sulfitobacter delicatus</name>
    <dbReference type="NCBI Taxonomy" id="218672"/>
    <lineage>
        <taxon>Bacteria</taxon>
        <taxon>Pseudomonadati</taxon>
        <taxon>Pseudomonadota</taxon>
        <taxon>Alphaproteobacteria</taxon>
        <taxon>Rhodobacterales</taxon>
        <taxon>Roseobacteraceae</taxon>
        <taxon>Sulfitobacter</taxon>
    </lineage>
</organism>
<dbReference type="Gene3D" id="3.60.15.10">
    <property type="entry name" value="Ribonuclease Z/Hydroxyacylglutathione hydrolase-like"/>
    <property type="match status" value="1"/>
</dbReference>
<dbReference type="RefSeq" id="WP_093743906.1">
    <property type="nucleotide sequence ID" value="NZ_FNBP01000013.1"/>
</dbReference>
<dbReference type="Pfam" id="PF10518">
    <property type="entry name" value="TAT_signal"/>
    <property type="match status" value="1"/>
</dbReference>
<dbReference type="OrthoDB" id="9805728at2"/>
<keyword evidence="4" id="KW-1185">Reference proteome</keyword>
<dbReference type="InterPro" id="IPR036866">
    <property type="entry name" value="RibonucZ/Hydroxyglut_hydro"/>
</dbReference>
<feature type="chain" id="PRO_5011586009" evidence="1">
    <location>
        <begin position="28"/>
        <end position="257"/>
    </location>
</feature>
<gene>
    <name evidence="3" type="ORF">SAMN04489759_11322</name>
</gene>
<accession>A0A1G7XQ45</accession>
<dbReference type="SMART" id="SM00849">
    <property type="entry name" value="Lactamase_B"/>
    <property type="match status" value="1"/>
</dbReference>
<evidence type="ECO:0000256" key="1">
    <source>
        <dbReference type="SAM" id="SignalP"/>
    </source>
</evidence>
<feature type="signal peptide" evidence="1">
    <location>
        <begin position="1"/>
        <end position="27"/>
    </location>
</feature>
<dbReference type="InterPro" id="IPR006311">
    <property type="entry name" value="TAT_signal"/>
</dbReference>
<protein>
    <submittedName>
        <fullName evidence="3">L-ascorbate metabolism protein UlaG, beta-lactamase superfamily</fullName>
    </submittedName>
</protein>
<evidence type="ECO:0000259" key="2">
    <source>
        <dbReference type="SMART" id="SM00849"/>
    </source>
</evidence>
<dbReference type="AlphaFoldDB" id="A0A1G7XQ45"/>
<evidence type="ECO:0000313" key="3">
    <source>
        <dbReference type="EMBL" id="SDG86261.1"/>
    </source>
</evidence>
<dbReference type="SUPFAM" id="SSF56281">
    <property type="entry name" value="Metallo-hydrolase/oxidoreductase"/>
    <property type="match status" value="1"/>
</dbReference>
<dbReference type="STRING" id="218672.SAMN04489759_11322"/>
<dbReference type="PANTHER" id="PTHR43546:SF3">
    <property type="entry name" value="UPF0173 METAL-DEPENDENT HYDROLASE MJ1163"/>
    <property type="match status" value="1"/>
</dbReference>
<evidence type="ECO:0000313" key="4">
    <source>
        <dbReference type="Proteomes" id="UP000199399"/>
    </source>
</evidence>
<keyword evidence="1" id="KW-0732">Signal</keyword>
<dbReference type="PROSITE" id="PS51318">
    <property type="entry name" value="TAT"/>
    <property type="match status" value="1"/>
</dbReference>
<dbReference type="Pfam" id="PF13483">
    <property type="entry name" value="Lactamase_B_3"/>
    <property type="match status" value="1"/>
</dbReference>
<dbReference type="InterPro" id="IPR001279">
    <property type="entry name" value="Metallo-B-lactamas"/>
</dbReference>
<sequence length="257" mass="28015">MTHSRRHFLAASAAVGAVTLLPFTARAAAHSGDTFETDAGPITVHPIAHASFLMETPAGVIYVDPVGDAAQYSDFPKPDLILITHEHGDHYNAETLAALVGDDTPLIANPAVFEMLPEDLKANASQLANGKSTDFNGLPINAIPAYNTTEERKKFHPEGRDNGYILGFEGFRVYISGDTEDIPEMRELTDISLAFVCMNLPFTMDSNAAASAVAEFKPNYVYPYHYRGRDGGTQDPEEFAKRVGTDVEVKMGGWYDE</sequence>
<dbReference type="Proteomes" id="UP000199399">
    <property type="component" value="Unassembled WGS sequence"/>
</dbReference>
<dbReference type="PANTHER" id="PTHR43546">
    <property type="entry name" value="UPF0173 METAL-DEPENDENT HYDROLASE MJ1163-RELATED"/>
    <property type="match status" value="1"/>
</dbReference>
<dbReference type="InterPro" id="IPR050114">
    <property type="entry name" value="UPF0173_UPF0282_UlaG_hydrolase"/>
</dbReference>
<dbReference type="InterPro" id="IPR019546">
    <property type="entry name" value="TAT_signal_bac_arc"/>
</dbReference>
<name>A0A1G7XQ45_9RHOB</name>
<proteinExistence type="predicted"/>
<reference evidence="4" key="1">
    <citation type="submission" date="2016-10" db="EMBL/GenBank/DDBJ databases">
        <authorList>
            <person name="Varghese N."/>
            <person name="Submissions S."/>
        </authorList>
    </citation>
    <scope>NUCLEOTIDE SEQUENCE [LARGE SCALE GENOMIC DNA]</scope>
    <source>
        <strain evidence="4">DSM 16477</strain>
    </source>
</reference>